<feature type="compositionally biased region" description="Polar residues" evidence="10">
    <location>
        <begin position="48"/>
        <end position="62"/>
    </location>
</feature>
<protein>
    <submittedName>
        <fullName evidence="12">Zinc finger bed domain-containing protein 4</fullName>
    </submittedName>
</protein>
<evidence type="ECO:0000256" key="10">
    <source>
        <dbReference type="SAM" id="MobiDB-lite"/>
    </source>
</evidence>
<evidence type="ECO:0000256" key="2">
    <source>
        <dbReference type="ARBA" id="ARBA00022723"/>
    </source>
</evidence>
<reference evidence="12 13" key="1">
    <citation type="journal article" date="2021" name="Elife">
        <title>Chloroplast acquisition without the gene transfer in kleptoplastic sea slugs, Plakobranchus ocellatus.</title>
        <authorList>
            <person name="Maeda T."/>
            <person name="Takahashi S."/>
            <person name="Yoshida T."/>
            <person name="Shimamura S."/>
            <person name="Takaki Y."/>
            <person name="Nagai Y."/>
            <person name="Toyoda A."/>
            <person name="Suzuki Y."/>
            <person name="Arimoto A."/>
            <person name="Ishii H."/>
            <person name="Satoh N."/>
            <person name="Nishiyama T."/>
            <person name="Hasebe M."/>
            <person name="Maruyama T."/>
            <person name="Minagawa J."/>
            <person name="Obokata J."/>
            <person name="Shigenobu S."/>
        </authorList>
    </citation>
    <scope>NUCLEOTIDE SEQUENCE [LARGE SCALE GENOMIC DNA]</scope>
</reference>
<evidence type="ECO:0000256" key="9">
    <source>
        <dbReference type="PROSITE-ProRule" id="PRU00027"/>
    </source>
</evidence>
<dbReference type="AlphaFoldDB" id="A0AAV4BK27"/>
<proteinExistence type="predicted"/>
<keyword evidence="2" id="KW-0479">Metal-binding</keyword>
<evidence type="ECO:0000256" key="7">
    <source>
        <dbReference type="ARBA" id="ARBA00023163"/>
    </source>
</evidence>
<keyword evidence="6" id="KW-0238">DNA-binding</keyword>
<gene>
    <name evidence="12" type="ORF">PoB_004602300</name>
</gene>
<evidence type="ECO:0000256" key="8">
    <source>
        <dbReference type="ARBA" id="ARBA00023242"/>
    </source>
</evidence>
<keyword evidence="13" id="KW-1185">Reference proteome</keyword>
<evidence type="ECO:0000256" key="6">
    <source>
        <dbReference type="ARBA" id="ARBA00023125"/>
    </source>
</evidence>
<comment type="subcellular location">
    <subcellularLocation>
        <location evidence="1">Nucleus</location>
    </subcellularLocation>
</comment>
<evidence type="ECO:0000259" key="11">
    <source>
        <dbReference type="PROSITE" id="PS50808"/>
    </source>
</evidence>
<dbReference type="SMART" id="SM00614">
    <property type="entry name" value="ZnF_BED"/>
    <property type="match status" value="1"/>
</dbReference>
<sequence>MSRSNASDVWSIMEKTAPGIATCSICKSIFKYSGGSTSNLKRHINLKHSTQPSVAPKESSQPKNEDASQDHMSKSSRPALLQPTLQSTLSRTKMYEPGSAKKQKLDDLVLDMIVKDLQPFTIVEDEGFKALVAGLDPRYQLPSRRTIARKLLPSKYEQDVLQLKSVLSNADHIAVTTDLWTSRRTESYITVTAHFLRPAPSWDLQTAVLATRLVRTNHTAENIAAVLKDVFQEWEIESKISSVVTDKASTMVSLVKDHLKKHHVRCFAHSLNLIVRDALKHSDGIIPLLTKIKAIVSFFHHSVKGTEKLKSLQASLGIPHKKLVQDVETRWNSTLKMVERYVEEHQAVTGALCALGKAEMSVSDDEIHLLEKTVSVLTPFDLATLEMSVEKYPSLSKMLPTVRQIMEILSKEPPSSLRDHLQAEMRKRFTGLQDNVTLCAATFLDPRFKKLPFTDQTSLGRLEERLIGLMQRSESVDSVIPSTSQDVTKESEEYEPPAKKSLWESFDERVDAITKTTTLALTGPIIELRRYNEMGYLKRLQDPLQWWKDNQNIFPRLSAVARQFLHIPATSVPSEHLFSKAGELISVRRSCLKATNVDKILFLNKKPSL</sequence>
<name>A0AAV4BK27_9GAST</name>
<dbReference type="InterPro" id="IPR008906">
    <property type="entry name" value="HATC_C_dom"/>
</dbReference>
<dbReference type="GO" id="GO:0046983">
    <property type="term" value="F:protein dimerization activity"/>
    <property type="evidence" value="ECO:0007669"/>
    <property type="project" value="InterPro"/>
</dbReference>
<dbReference type="PANTHER" id="PTHR46481">
    <property type="entry name" value="ZINC FINGER BED DOMAIN-CONTAINING PROTEIN 4"/>
    <property type="match status" value="1"/>
</dbReference>
<dbReference type="Proteomes" id="UP000735302">
    <property type="component" value="Unassembled WGS sequence"/>
</dbReference>
<evidence type="ECO:0000256" key="1">
    <source>
        <dbReference type="ARBA" id="ARBA00004123"/>
    </source>
</evidence>
<evidence type="ECO:0000313" key="13">
    <source>
        <dbReference type="Proteomes" id="UP000735302"/>
    </source>
</evidence>
<keyword evidence="8" id="KW-0539">Nucleus</keyword>
<keyword evidence="3 9" id="KW-0863">Zinc-finger</keyword>
<dbReference type="SUPFAM" id="SSF53098">
    <property type="entry name" value="Ribonuclease H-like"/>
    <property type="match status" value="1"/>
</dbReference>
<feature type="compositionally biased region" description="Basic and acidic residues" evidence="10">
    <location>
        <begin position="63"/>
        <end position="73"/>
    </location>
</feature>
<dbReference type="PANTHER" id="PTHR46481:SF10">
    <property type="entry name" value="ZINC FINGER BED DOMAIN-CONTAINING PROTEIN 39"/>
    <property type="match status" value="1"/>
</dbReference>
<evidence type="ECO:0000256" key="5">
    <source>
        <dbReference type="ARBA" id="ARBA00023015"/>
    </source>
</evidence>
<dbReference type="Pfam" id="PF02892">
    <property type="entry name" value="zf-BED"/>
    <property type="match status" value="1"/>
</dbReference>
<dbReference type="SUPFAM" id="SSF57667">
    <property type="entry name" value="beta-beta-alpha zinc fingers"/>
    <property type="match status" value="1"/>
</dbReference>
<evidence type="ECO:0000256" key="3">
    <source>
        <dbReference type="ARBA" id="ARBA00022771"/>
    </source>
</evidence>
<dbReference type="PROSITE" id="PS50808">
    <property type="entry name" value="ZF_BED"/>
    <property type="match status" value="1"/>
</dbReference>
<dbReference type="EMBL" id="BLXT01005065">
    <property type="protein sequence ID" value="GFO19518.1"/>
    <property type="molecule type" value="Genomic_DNA"/>
</dbReference>
<keyword evidence="4" id="KW-0862">Zinc</keyword>
<keyword evidence="7" id="KW-0804">Transcription</keyword>
<keyword evidence="5" id="KW-0805">Transcription regulation</keyword>
<dbReference type="InterPro" id="IPR012337">
    <property type="entry name" value="RNaseH-like_sf"/>
</dbReference>
<feature type="region of interest" description="Disordered" evidence="10">
    <location>
        <begin position="48"/>
        <end position="98"/>
    </location>
</feature>
<dbReference type="InterPro" id="IPR003656">
    <property type="entry name" value="Znf_BED"/>
</dbReference>
<dbReference type="InterPro" id="IPR052035">
    <property type="entry name" value="ZnF_BED_domain_contain"/>
</dbReference>
<dbReference type="InterPro" id="IPR036236">
    <property type="entry name" value="Znf_C2H2_sf"/>
</dbReference>
<dbReference type="SUPFAM" id="SSF140996">
    <property type="entry name" value="Hermes dimerisation domain"/>
    <property type="match status" value="1"/>
</dbReference>
<organism evidence="12 13">
    <name type="scientific">Plakobranchus ocellatus</name>
    <dbReference type="NCBI Taxonomy" id="259542"/>
    <lineage>
        <taxon>Eukaryota</taxon>
        <taxon>Metazoa</taxon>
        <taxon>Spiralia</taxon>
        <taxon>Lophotrochozoa</taxon>
        <taxon>Mollusca</taxon>
        <taxon>Gastropoda</taxon>
        <taxon>Heterobranchia</taxon>
        <taxon>Euthyneura</taxon>
        <taxon>Panpulmonata</taxon>
        <taxon>Sacoglossa</taxon>
        <taxon>Placobranchoidea</taxon>
        <taxon>Plakobranchidae</taxon>
        <taxon>Plakobranchus</taxon>
    </lineage>
</organism>
<dbReference type="GO" id="GO:0005634">
    <property type="term" value="C:nucleus"/>
    <property type="evidence" value="ECO:0007669"/>
    <property type="project" value="UniProtKB-SubCell"/>
</dbReference>
<dbReference type="GO" id="GO:0008270">
    <property type="term" value="F:zinc ion binding"/>
    <property type="evidence" value="ECO:0007669"/>
    <property type="project" value="UniProtKB-KW"/>
</dbReference>
<dbReference type="GO" id="GO:0009791">
    <property type="term" value="P:post-embryonic development"/>
    <property type="evidence" value="ECO:0007669"/>
    <property type="project" value="UniProtKB-ARBA"/>
</dbReference>
<dbReference type="Gene3D" id="1.10.10.1070">
    <property type="entry name" value="Zinc finger, BED domain-containing"/>
    <property type="match status" value="1"/>
</dbReference>
<dbReference type="GO" id="GO:0003677">
    <property type="term" value="F:DNA binding"/>
    <property type="evidence" value="ECO:0007669"/>
    <property type="project" value="UniProtKB-KW"/>
</dbReference>
<feature type="domain" description="BED-type" evidence="11">
    <location>
        <begin position="4"/>
        <end position="55"/>
    </location>
</feature>
<dbReference type="Pfam" id="PF05699">
    <property type="entry name" value="Dimer_Tnp_hAT"/>
    <property type="match status" value="1"/>
</dbReference>
<comment type="caution">
    <text evidence="12">The sequence shown here is derived from an EMBL/GenBank/DDBJ whole genome shotgun (WGS) entry which is preliminary data.</text>
</comment>
<evidence type="ECO:0000313" key="12">
    <source>
        <dbReference type="EMBL" id="GFO19518.1"/>
    </source>
</evidence>
<accession>A0AAV4BK27</accession>
<evidence type="ECO:0000256" key="4">
    <source>
        <dbReference type="ARBA" id="ARBA00022833"/>
    </source>
</evidence>